<dbReference type="InterPro" id="IPR016024">
    <property type="entry name" value="ARM-type_fold"/>
</dbReference>
<feature type="region of interest" description="Disordered" evidence="1">
    <location>
        <begin position="510"/>
        <end position="543"/>
    </location>
</feature>
<organism evidence="2 3">
    <name type="scientific">Tautonia plasticadhaerens</name>
    <dbReference type="NCBI Taxonomy" id="2527974"/>
    <lineage>
        <taxon>Bacteria</taxon>
        <taxon>Pseudomonadati</taxon>
        <taxon>Planctomycetota</taxon>
        <taxon>Planctomycetia</taxon>
        <taxon>Isosphaerales</taxon>
        <taxon>Isosphaeraceae</taxon>
        <taxon>Tautonia</taxon>
    </lineage>
</organism>
<evidence type="ECO:0000256" key="1">
    <source>
        <dbReference type="SAM" id="MobiDB-lite"/>
    </source>
</evidence>
<name>A0A518HBX9_9BACT</name>
<keyword evidence="3" id="KW-1185">Reference proteome</keyword>
<feature type="region of interest" description="Disordered" evidence="1">
    <location>
        <begin position="186"/>
        <end position="208"/>
    </location>
</feature>
<dbReference type="SUPFAM" id="SSF48371">
    <property type="entry name" value="ARM repeat"/>
    <property type="match status" value="1"/>
</dbReference>
<dbReference type="Proteomes" id="UP000317835">
    <property type="component" value="Chromosome"/>
</dbReference>
<proteinExistence type="predicted"/>
<dbReference type="Gene3D" id="1.25.10.10">
    <property type="entry name" value="Leucine-rich Repeat Variant"/>
    <property type="match status" value="1"/>
</dbReference>
<feature type="compositionally biased region" description="Pro residues" evidence="1">
    <location>
        <begin position="196"/>
        <end position="208"/>
    </location>
</feature>
<evidence type="ECO:0000313" key="3">
    <source>
        <dbReference type="Proteomes" id="UP000317835"/>
    </source>
</evidence>
<dbReference type="InterPro" id="IPR011989">
    <property type="entry name" value="ARM-like"/>
</dbReference>
<reference evidence="2 3" key="1">
    <citation type="submission" date="2019-02" db="EMBL/GenBank/DDBJ databases">
        <title>Deep-cultivation of Planctomycetes and their phenomic and genomic characterization uncovers novel biology.</title>
        <authorList>
            <person name="Wiegand S."/>
            <person name="Jogler M."/>
            <person name="Boedeker C."/>
            <person name="Pinto D."/>
            <person name="Vollmers J."/>
            <person name="Rivas-Marin E."/>
            <person name="Kohn T."/>
            <person name="Peeters S.H."/>
            <person name="Heuer A."/>
            <person name="Rast P."/>
            <person name="Oberbeckmann S."/>
            <person name="Bunk B."/>
            <person name="Jeske O."/>
            <person name="Meyerdierks A."/>
            <person name="Storesund J.E."/>
            <person name="Kallscheuer N."/>
            <person name="Luecker S."/>
            <person name="Lage O.M."/>
            <person name="Pohl T."/>
            <person name="Merkel B.J."/>
            <person name="Hornburger P."/>
            <person name="Mueller R.-W."/>
            <person name="Bruemmer F."/>
            <person name="Labrenz M."/>
            <person name="Spormann A.M."/>
            <person name="Op den Camp H."/>
            <person name="Overmann J."/>
            <person name="Amann R."/>
            <person name="Jetten M.S.M."/>
            <person name="Mascher T."/>
            <person name="Medema M.H."/>
            <person name="Devos D.P."/>
            <person name="Kaster A.-K."/>
            <person name="Ovreas L."/>
            <person name="Rohde M."/>
            <person name="Galperin M.Y."/>
            <person name="Jogler C."/>
        </authorList>
    </citation>
    <scope>NUCLEOTIDE SEQUENCE [LARGE SCALE GENOMIC DNA]</scope>
    <source>
        <strain evidence="2 3">ElP</strain>
    </source>
</reference>
<gene>
    <name evidence="2" type="ORF">ElP_63070</name>
</gene>
<dbReference type="EMBL" id="CP036426">
    <property type="protein sequence ID" value="QDV38355.1"/>
    <property type="molecule type" value="Genomic_DNA"/>
</dbReference>
<dbReference type="RefSeq" id="WP_145276782.1">
    <property type="nucleotide sequence ID" value="NZ_CP036426.1"/>
</dbReference>
<sequence length="543" mass="57547">MNPAPSPAGPPVRRRRGWLRPGPRALVELLALVLAVLGYEALRHRGEFPRPTARALRSGNAADRADALRALSRFGTAGVEAIPALATTLRNDPDPALRRGAAFALAAVAGGDGPPEPFPIELLLYGSEHVITTPADAVRPPNPPHPRASDAASVLVDALRADPDPTVRLETIRSLTLLLRSATGTRPPLRGGYPLGPNPDPPPEPRPAPEIPRWAFDAARALADLAVPDGEPDAASQAALGWVFMDPASPVLLDDASRFAPLLSSAARAIRDGQPDALDRMIVMAAATEARGSAHRSDAFFALILPAMAGPPPEAYGAVPLEALAHPFWLALPSARRLREHPEAVDAFLRLLVMDPGSNPYTQGVATDRPDLSERLQRFIHREAETDGLPGAHPAPIALAAIREDPAILDILGPRAQEPHWSAILIGVVDQQGWDAFAKLLDDPEPRTGLSPDRAVDAANYLLDAVAELPDQLAYPRRLGLALASYFLKAVPPDSPSIARHAELLDALSDASEPEPNANPVIFPEGTINGVSASEPAPGNSPR</sequence>
<protein>
    <recommendedName>
        <fullName evidence="4">HEAT repeat protein</fullName>
    </recommendedName>
</protein>
<evidence type="ECO:0008006" key="4">
    <source>
        <dbReference type="Google" id="ProtNLM"/>
    </source>
</evidence>
<dbReference type="KEGG" id="tpla:ElP_63070"/>
<dbReference type="AlphaFoldDB" id="A0A518HBX9"/>
<evidence type="ECO:0000313" key="2">
    <source>
        <dbReference type="EMBL" id="QDV38355.1"/>
    </source>
</evidence>
<accession>A0A518HBX9</accession>